<organism evidence="3 4">
    <name type="scientific">Desulfonema limicola</name>
    <dbReference type="NCBI Taxonomy" id="45656"/>
    <lineage>
        <taxon>Bacteria</taxon>
        <taxon>Pseudomonadati</taxon>
        <taxon>Thermodesulfobacteriota</taxon>
        <taxon>Desulfobacteria</taxon>
        <taxon>Desulfobacterales</taxon>
        <taxon>Desulfococcaceae</taxon>
        <taxon>Desulfonema</taxon>
    </lineage>
</organism>
<proteinExistence type="predicted"/>
<evidence type="ECO:0000313" key="3">
    <source>
        <dbReference type="EMBL" id="QTA81583.1"/>
    </source>
</evidence>
<gene>
    <name evidence="3" type="ORF">dnl_39210</name>
</gene>
<reference evidence="3" key="1">
    <citation type="journal article" date="2021" name="Microb. Physiol.">
        <title>Proteogenomic Insights into the Physiology of Marine, Sulfate-Reducing, Filamentous Desulfonema limicola and Desulfonema magnum.</title>
        <authorList>
            <person name="Schnaars V."/>
            <person name="Wohlbrand L."/>
            <person name="Scheve S."/>
            <person name="Hinrichs C."/>
            <person name="Reinhardt R."/>
            <person name="Rabus R."/>
        </authorList>
    </citation>
    <scope>NUCLEOTIDE SEQUENCE</scope>
    <source>
        <strain evidence="3">5ac10</strain>
    </source>
</reference>
<dbReference type="SUPFAM" id="SSF159501">
    <property type="entry name" value="EreA/ChaN-like"/>
    <property type="match status" value="1"/>
</dbReference>
<dbReference type="Gene3D" id="3.40.50.11550">
    <property type="match status" value="1"/>
</dbReference>
<dbReference type="Pfam" id="PF04187">
    <property type="entry name" value="Cofac_haem_bdg"/>
    <property type="match status" value="1"/>
</dbReference>
<keyword evidence="1" id="KW-1133">Transmembrane helix</keyword>
<dbReference type="PROSITE" id="PS51257">
    <property type="entry name" value="PROKAR_LIPOPROTEIN"/>
    <property type="match status" value="1"/>
</dbReference>
<keyword evidence="1" id="KW-0812">Transmembrane</keyword>
<dbReference type="Proteomes" id="UP000663720">
    <property type="component" value="Chromosome"/>
</dbReference>
<dbReference type="InterPro" id="IPR007314">
    <property type="entry name" value="Cofac_haem-bd_dom"/>
</dbReference>
<evidence type="ECO:0000259" key="2">
    <source>
        <dbReference type="Pfam" id="PF04187"/>
    </source>
</evidence>
<protein>
    <submittedName>
        <fullName evidence="3">Heme-binding uptake domain-containing protein</fullName>
    </submittedName>
</protein>
<name>A0A975GI74_9BACT</name>
<dbReference type="AlphaFoldDB" id="A0A975GI74"/>
<keyword evidence="1" id="KW-0472">Membrane</keyword>
<evidence type="ECO:0000313" key="4">
    <source>
        <dbReference type="Proteomes" id="UP000663720"/>
    </source>
</evidence>
<dbReference type="KEGG" id="dli:dnl_39210"/>
<keyword evidence="4" id="KW-1185">Reference proteome</keyword>
<sequence length="325" mass="37373">MNKYLSWFLVIICIGSLTGCSRSYMFMKMKKSPINITSDDYHIFNSRGKKADMSDIINAAGFADAVFIGESHGDPCAHFLELNILENIYKCYQKDAKENASRPIILCMEMFERDVQPVIDEYMNDMITEKHFLSASRAWPGYMHNYRPVVEFAKEKKIPLIGANAPSRYANMVSRLGRDALNNLSEHAKNFWLPPLPYKKSSEKYKEKFKKFWENIPAHSKINNNSQNDKVFENFIDAQSLWDASMAFSIKKALDKNPTSLVLNINGIFHSSQQLGTPEHLLNYMPKANILTISIISGQNLPDFDNQYKEYGDFIIFTNPELQED</sequence>
<feature type="domain" description="Haem-binding uptake Tiki superfamily ChaN" evidence="2">
    <location>
        <begin position="60"/>
        <end position="281"/>
    </location>
</feature>
<dbReference type="EMBL" id="CP061799">
    <property type="protein sequence ID" value="QTA81583.1"/>
    <property type="molecule type" value="Genomic_DNA"/>
</dbReference>
<accession>A0A975GI74</accession>
<feature type="transmembrane region" description="Helical" evidence="1">
    <location>
        <begin position="6"/>
        <end position="25"/>
    </location>
</feature>
<evidence type="ECO:0000256" key="1">
    <source>
        <dbReference type="SAM" id="Phobius"/>
    </source>
</evidence>
<dbReference type="CDD" id="cd14727">
    <property type="entry name" value="ChanN-like"/>
    <property type="match status" value="1"/>
</dbReference>